<proteinExistence type="predicted"/>
<dbReference type="AlphaFoldDB" id="A0A3S5ESW0"/>
<reference evidence="3 4" key="1">
    <citation type="submission" date="2018-12" db="EMBL/GenBank/DDBJ databases">
        <authorList>
            <consortium name="Pathogen Informatics"/>
        </authorList>
    </citation>
    <scope>NUCLEOTIDE SEQUENCE [LARGE SCALE GENOMIC DNA]</scope>
    <source>
        <strain evidence="3 4">NCTC12967</strain>
    </source>
</reference>
<dbReference type="InterPro" id="IPR008928">
    <property type="entry name" value="6-hairpin_glycosidase_sf"/>
</dbReference>
<evidence type="ECO:0000256" key="1">
    <source>
        <dbReference type="SAM" id="MobiDB-lite"/>
    </source>
</evidence>
<evidence type="ECO:0000313" key="3">
    <source>
        <dbReference type="EMBL" id="VEH71419.1"/>
    </source>
</evidence>
<name>A0A3S5ESW0_9ACTN</name>
<dbReference type="Proteomes" id="UP000273044">
    <property type="component" value="Chromosome"/>
</dbReference>
<dbReference type="RefSeq" id="WP_061787633.1">
    <property type="nucleotide sequence ID" value="NZ_CAUVFS010000007.1"/>
</dbReference>
<protein>
    <submittedName>
        <fullName evidence="3">Uncharacterized protein</fullName>
    </submittedName>
</protein>
<dbReference type="EMBL" id="LR134406">
    <property type="protein sequence ID" value="VEH71419.1"/>
    <property type="molecule type" value="Genomic_DNA"/>
</dbReference>
<feature type="region of interest" description="Disordered" evidence="1">
    <location>
        <begin position="359"/>
        <end position="385"/>
    </location>
</feature>
<keyword evidence="4" id="KW-1185">Reference proteome</keyword>
<feature type="chain" id="PRO_5018793496" evidence="2">
    <location>
        <begin position="25"/>
        <end position="411"/>
    </location>
</feature>
<dbReference type="GeneID" id="64408161"/>
<dbReference type="InterPro" id="IPR012341">
    <property type="entry name" value="6hp_glycosidase-like_sf"/>
</dbReference>
<organism evidence="3 4">
    <name type="scientific">Arachnia propionica</name>
    <dbReference type="NCBI Taxonomy" id="1750"/>
    <lineage>
        <taxon>Bacteria</taxon>
        <taxon>Bacillati</taxon>
        <taxon>Actinomycetota</taxon>
        <taxon>Actinomycetes</taxon>
        <taxon>Propionibacteriales</taxon>
        <taxon>Propionibacteriaceae</taxon>
        <taxon>Arachnia</taxon>
    </lineage>
</organism>
<feature type="signal peptide" evidence="2">
    <location>
        <begin position="1"/>
        <end position="24"/>
    </location>
</feature>
<evidence type="ECO:0000256" key="2">
    <source>
        <dbReference type="SAM" id="SignalP"/>
    </source>
</evidence>
<dbReference type="SUPFAM" id="SSF48208">
    <property type="entry name" value="Six-hairpin glycosidases"/>
    <property type="match status" value="1"/>
</dbReference>
<sequence length="411" mass="46129">MKHALRILVAALSMSLAMPTPAVAASEEETVSNAYLHLDEAMDEWASPPALRVPSSYHGGVLDFWDNSVTYDNALVIIAYANRKDNADSLDRARTMGDALLQMQEKDPIGDGRLRNAYGPEHLFDANGVPNIQTWGSASGNQAWAGMALAHLAHVTKDAKYRDGALRIGEWLLRETKDTRGRGGFTGGYRSDGTKIEWKSTEHNIDMVGLFGMLHQLTKDHKWRRARKHARKFVKSMWDKEEGRFHIGTKPDGVTINRDEYIPEDVQSWGYLALRSDRYRQALDWNIAHLEVTDNSNPSQPVVGVRFALQINPDYEYKNDNTVWLEGTAHMALALRVSGKKKHKKRAKVYLDNIHKEQLSGPNADGKGIQANSREGFSGGDDKNHTSLHTGTTAWYIMAKQELNPFHLAKN</sequence>
<dbReference type="Gene3D" id="1.50.10.10">
    <property type="match status" value="1"/>
</dbReference>
<accession>A0A3S5ESW0</accession>
<dbReference type="GO" id="GO:0005975">
    <property type="term" value="P:carbohydrate metabolic process"/>
    <property type="evidence" value="ECO:0007669"/>
    <property type="project" value="InterPro"/>
</dbReference>
<evidence type="ECO:0000313" key="4">
    <source>
        <dbReference type="Proteomes" id="UP000273044"/>
    </source>
</evidence>
<gene>
    <name evidence="3" type="ORF">NCTC12967_02739</name>
</gene>
<keyword evidence="2" id="KW-0732">Signal</keyword>